<protein>
    <submittedName>
        <fullName evidence="1">Uncharacterized protein</fullName>
    </submittedName>
</protein>
<comment type="caution">
    <text evidence="1">The sequence shown here is derived from an EMBL/GenBank/DDBJ whole genome shotgun (WGS) entry which is preliminary data.</text>
</comment>
<accession>A0A392MCQ1</accession>
<reference evidence="1 2" key="1">
    <citation type="journal article" date="2018" name="Front. Plant Sci.">
        <title>Red Clover (Trifolium pratense) and Zigzag Clover (T. medium) - A Picture of Genomic Similarities and Differences.</title>
        <authorList>
            <person name="Dluhosova J."/>
            <person name="Istvanek J."/>
            <person name="Nedelnik J."/>
            <person name="Repkova J."/>
        </authorList>
    </citation>
    <scope>NUCLEOTIDE SEQUENCE [LARGE SCALE GENOMIC DNA]</scope>
    <source>
        <strain evidence="2">cv. 10/8</strain>
        <tissue evidence="1">Leaf</tissue>
    </source>
</reference>
<proteinExistence type="predicted"/>
<organism evidence="1 2">
    <name type="scientific">Trifolium medium</name>
    <dbReference type="NCBI Taxonomy" id="97028"/>
    <lineage>
        <taxon>Eukaryota</taxon>
        <taxon>Viridiplantae</taxon>
        <taxon>Streptophyta</taxon>
        <taxon>Embryophyta</taxon>
        <taxon>Tracheophyta</taxon>
        <taxon>Spermatophyta</taxon>
        <taxon>Magnoliopsida</taxon>
        <taxon>eudicotyledons</taxon>
        <taxon>Gunneridae</taxon>
        <taxon>Pentapetalae</taxon>
        <taxon>rosids</taxon>
        <taxon>fabids</taxon>
        <taxon>Fabales</taxon>
        <taxon>Fabaceae</taxon>
        <taxon>Papilionoideae</taxon>
        <taxon>50 kb inversion clade</taxon>
        <taxon>NPAAA clade</taxon>
        <taxon>Hologalegina</taxon>
        <taxon>IRL clade</taxon>
        <taxon>Trifolieae</taxon>
        <taxon>Trifolium</taxon>
    </lineage>
</organism>
<evidence type="ECO:0000313" key="2">
    <source>
        <dbReference type="Proteomes" id="UP000265520"/>
    </source>
</evidence>
<name>A0A392MCQ1_9FABA</name>
<evidence type="ECO:0000313" key="1">
    <source>
        <dbReference type="EMBL" id="MCH84839.1"/>
    </source>
</evidence>
<dbReference type="Proteomes" id="UP000265520">
    <property type="component" value="Unassembled WGS sequence"/>
</dbReference>
<sequence>MGGGVKRPLTAKVFAVAEQFGLAAKIAEFVTDHVAKQYPSLCEPQEPVNPSGHGRIYSPDTYLGSGFINFLAPPPPAGVSSYKLSLSLMQHS</sequence>
<dbReference type="AlphaFoldDB" id="A0A392MCQ1"/>
<gene>
    <name evidence="1" type="ORF">A2U01_0005676</name>
</gene>
<dbReference type="EMBL" id="LXQA010007468">
    <property type="protein sequence ID" value="MCH84839.1"/>
    <property type="molecule type" value="Genomic_DNA"/>
</dbReference>
<keyword evidence="2" id="KW-1185">Reference proteome</keyword>